<dbReference type="Ensembl" id="ENSEAST00005034409.1">
    <property type="protein sequence ID" value="ENSEASP00005031654.1"/>
    <property type="gene ID" value="ENSEASG00005021552.1"/>
</dbReference>
<feature type="region of interest" description="Disordered" evidence="1">
    <location>
        <begin position="74"/>
        <end position="131"/>
    </location>
</feature>
<name>A0A8C4PUS9_EQUAS</name>
<sequence>MCVRLCHHAQVAQQDDGRQAVGAALDQELPVRGALAAHAPQLPLTQPRPSLVPCQARPGCASCEGRPSPLLLGRPIHPPFLSPPHHPPQGCSHPVPSSLGHPQWTHRDSLDTCPPSVADEVRVPSQGPSLR</sequence>
<evidence type="ECO:0000256" key="1">
    <source>
        <dbReference type="SAM" id="MobiDB-lite"/>
    </source>
</evidence>
<proteinExistence type="predicted"/>
<organism evidence="2">
    <name type="scientific">Equus asinus asinus</name>
    <dbReference type="NCBI Taxonomy" id="83772"/>
    <lineage>
        <taxon>Eukaryota</taxon>
        <taxon>Metazoa</taxon>
        <taxon>Chordata</taxon>
        <taxon>Craniata</taxon>
        <taxon>Vertebrata</taxon>
        <taxon>Euteleostomi</taxon>
        <taxon>Mammalia</taxon>
        <taxon>Eutheria</taxon>
        <taxon>Laurasiatheria</taxon>
        <taxon>Perissodactyla</taxon>
        <taxon>Equidae</taxon>
        <taxon>Equus</taxon>
    </lineage>
</organism>
<protein>
    <submittedName>
        <fullName evidence="2">Uncharacterized protein</fullName>
    </submittedName>
</protein>
<feature type="compositionally biased region" description="Pro residues" evidence="1">
    <location>
        <begin position="76"/>
        <end position="87"/>
    </location>
</feature>
<dbReference type="AlphaFoldDB" id="A0A8C4PUS9"/>
<accession>A0A8C4PUS9</accession>
<evidence type="ECO:0000313" key="2">
    <source>
        <dbReference type="Ensembl" id="ENSEASP00005031654.1"/>
    </source>
</evidence>
<reference evidence="2" key="1">
    <citation type="submission" date="2023-03" db="UniProtKB">
        <authorList>
            <consortium name="Ensembl"/>
        </authorList>
    </citation>
    <scope>IDENTIFICATION</scope>
</reference>